<dbReference type="InterPro" id="IPR022781">
    <property type="entry name" value="Flagellar_biosynth_FliO"/>
</dbReference>
<feature type="signal peptide" evidence="8">
    <location>
        <begin position="1"/>
        <end position="27"/>
    </location>
</feature>
<keyword evidence="10" id="KW-1185">Reference proteome</keyword>
<evidence type="ECO:0000256" key="4">
    <source>
        <dbReference type="ARBA" id="ARBA00022989"/>
    </source>
</evidence>
<sequence length="228" mass="26026">MFKQSFKKRYLLALIVMISVFSFSAWSTPVAYAEKDGMVSDNFEQNNKENQNKAEVNKADSSEDSTISSGMTAWEYLKILLALAFVVGLLFFVLKLVNRNNKKYQSNQMLQNLGGVSLGQQKSVQLLKVGNSLFLVGVGEDVQMIKEITDPTEQEALIKMHEEKHNLAVQTPYIAEMFQTVKDKFSKQPVEPATSDFKEALDEKLNKIKKNRQQQLDDWSQKEKKDDE</sequence>
<organism evidence="9 10">
    <name type="scientific">Kurthia gibsonii</name>
    <dbReference type="NCBI Taxonomy" id="33946"/>
    <lineage>
        <taxon>Bacteria</taxon>
        <taxon>Bacillati</taxon>
        <taxon>Bacillota</taxon>
        <taxon>Bacilli</taxon>
        <taxon>Bacillales</taxon>
        <taxon>Caryophanaceae</taxon>
        <taxon>Kurthia</taxon>
    </lineage>
</organism>
<protein>
    <submittedName>
        <fullName evidence="9">Flagellar biosynthetic protein FliO</fullName>
    </submittedName>
</protein>
<feature type="transmembrane region" description="Helical" evidence="7">
    <location>
        <begin position="76"/>
        <end position="97"/>
    </location>
</feature>
<proteinExistence type="predicted"/>
<keyword evidence="9" id="KW-0969">Cilium</keyword>
<keyword evidence="4 7" id="KW-1133">Transmembrane helix</keyword>
<keyword evidence="8" id="KW-0732">Signal</keyword>
<evidence type="ECO:0000256" key="2">
    <source>
        <dbReference type="ARBA" id="ARBA00022475"/>
    </source>
</evidence>
<gene>
    <name evidence="9" type="ORF">AAF454_01340</name>
</gene>
<evidence type="ECO:0000256" key="3">
    <source>
        <dbReference type="ARBA" id="ARBA00022692"/>
    </source>
</evidence>
<evidence type="ECO:0000256" key="6">
    <source>
        <dbReference type="SAM" id="MobiDB-lite"/>
    </source>
</evidence>
<reference evidence="9 10" key="1">
    <citation type="submission" date="2024-04" db="EMBL/GenBank/DDBJ databases">
        <authorList>
            <person name="Wu Y.S."/>
            <person name="Zhang L."/>
        </authorList>
    </citation>
    <scope>NUCLEOTIDE SEQUENCE [LARGE SCALE GENOMIC DNA]</scope>
    <source>
        <strain evidence="9 10">KG-01</strain>
    </source>
</reference>
<evidence type="ECO:0000256" key="8">
    <source>
        <dbReference type="SAM" id="SignalP"/>
    </source>
</evidence>
<keyword evidence="5 7" id="KW-0472">Membrane</keyword>
<keyword evidence="9" id="KW-0966">Cell projection</keyword>
<dbReference type="Pfam" id="PF04347">
    <property type="entry name" value="FliO"/>
    <property type="match status" value="1"/>
</dbReference>
<comment type="caution">
    <text evidence="9">The sequence shown here is derived from an EMBL/GenBank/DDBJ whole genome shotgun (WGS) entry which is preliminary data.</text>
</comment>
<feature type="region of interest" description="Disordered" evidence="6">
    <location>
        <begin position="209"/>
        <end position="228"/>
    </location>
</feature>
<comment type="subcellular location">
    <subcellularLocation>
        <location evidence="1">Cell membrane</location>
    </subcellularLocation>
</comment>
<evidence type="ECO:0000256" key="1">
    <source>
        <dbReference type="ARBA" id="ARBA00004236"/>
    </source>
</evidence>
<dbReference type="Proteomes" id="UP001398420">
    <property type="component" value="Unassembled WGS sequence"/>
</dbReference>
<feature type="chain" id="PRO_5047378254" evidence="8">
    <location>
        <begin position="28"/>
        <end position="228"/>
    </location>
</feature>
<keyword evidence="3 7" id="KW-0812">Transmembrane</keyword>
<keyword evidence="9" id="KW-0282">Flagellum</keyword>
<feature type="compositionally biased region" description="Basic and acidic residues" evidence="6">
    <location>
        <begin position="219"/>
        <end position="228"/>
    </location>
</feature>
<evidence type="ECO:0000256" key="5">
    <source>
        <dbReference type="ARBA" id="ARBA00023136"/>
    </source>
</evidence>
<name>A0ABU9LH46_9BACL</name>
<dbReference type="EMBL" id="JBCEWA010000001">
    <property type="protein sequence ID" value="MEL5987063.1"/>
    <property type="molecule type" value="Genomic_DNA"/>
</dbReference>
<evidence type="ECO:0000313" key="10">
    <source>
        <dbReference type="Proteomes" id="UP001398420"/>
    </source>
</evidence>
<accession>A0ABU9LH46</accession>
<keyword evidence="2" id="KW-1003">Cell membrane</keyword>
<evidence type="ECO:0000256" key="7">
    <source>
        <dbReference type="SAM" id="Phobius"/>
    </source>
</evidence>
<dbReference type="RefSeq" id="WP_068454848.1">
    <property type="nucleotide sequence ID" value="NZ_CP147847.1"/>
</dbReference>
<evidence type="ECO:0000313" key="9">
    <source>
        <dbReference type="EMBL" id="MEL5987063.1"/>
    </source>
</evidence>